<evidence type="ECO:0000313" key="2">
    <source>
        <dbReference type="EMBL" id="KAK7345114.1"/>
    </source>
</evidence>
<organism evidence="2 3">
    <name type="scientific">Canavalia gladiata</name>
    <name type="common">Sword bean</name>
    <name type="synonym">Dolichos gladiatus</name>
    <dbReference type="NCBI Taxonomy" id="3824"/>
    <lineage>
        <taxon>Eukaryota</taxon>
        <taxon>Viridiplantae</taxon>
        <taxon>Streptophyta</taxon>
        <taxon>Embryophyta</taxon>
        <taxon>Tracheophyta</taxon>
        <taxon>Spermatophyta</taxon>
        <taxon>Magnoliopsida</taxon>
        <taxon>eudicotyledons</taxon>
        <taxon>Gunneridae</taxon>
        <taxon>Pentapetalae</taxon>
        <taxon>rosids</taxon>
        <taxon>fabids</taxon>
        <taxon>Fabales</taxon>
        <taxon>Fabaceae</taxon>
        <taxon>Papilionoideae</taxon>
        <taxon>50 kb inversion clade</taxon>
        <taxon>NPAAA clade</taxon>
        <taxon>indigoferoid/millettioid clade</taxon>
        <taxon>Phaseoleae</taxon>
        <taxon>Canavalia</taxon>
    </lineage>
</organism>
<keyword evidence="3" id="KW-1185">Reference proteome</keyword>
<gene>
    <name evidence="2" type="ORF">VNO77_15568</name>
</gene>
<dbReference type="Proteomes" id="UP001367508">
    <property type="component" value="Unassembled WGS sequence"/>
</dbReference>
<evidence type="ECO:0000256" key="1">
    <source>
        <dbReference type="SAM" id="MobiDB-lite"/>
    </source>
</evidence>
<dbReference type="EMBL" id="JAYMYQ010000003">
    <property type="protein sequence ID" value="KAK7345114.1"/>
    <property type="molecule type" value="Genomic_DNA"/>
</dbReference>
<proteinExistence type="predicted"/>
<reference evidence="2 3" key="1">
    <citation type="submission" date="2024-01" db="EMBL/GenBank/DDBJ databases">
        <title>The genomes of 5 underutilized Papilionoideae crops provide insights into root nodulation and disease resistanc.</title>
        <authorList>
            <person name="Jiang F."/>
        </authorList>
    </citation>
    <scope>NUCLEOTIDE SEQUENCE [LARGE SCALE GENOMIC DNA]</scope>
    <source>
        <strain evidence="2">LVBAO_FW01</strain>
        <tissue evidence="2">Leaves</tissue>
    </source>
</reference>
<evidence type="ECO:0000313" key="3">
    <source>
        <dbReference type="Proteomes" id="UP001367508"/>
    </source>
</evidence>
<dbReference type="AlphaFoldDB" id="A0AAN9M2U1"/>
<comment type="caution">
    <text evidence="2">The sequence shown here is derived from an EMBL/GenBank/DDBJ whole genome shotgun (WGS) entry which is preliminary data.</text>
</comment>
<sequence>MVVFLEFDHPLSHHSPSPLIHMCYKDLDYDQDQTCCKRPCLCSPNVDAFATPTHLNVHALTNVSPPLVMAKVLIKSPFSMVPSLLYLNPLFLLIFLAPVKVFCSHNTTASHFLSSVMESRPRAIAGFSFPMVTDRTSDEPKDPTIPLEEHQERGSCARLGSSTPPGAGAEKLQHEEEAAPPPGVEMLPNPWIADDESDGIMRPVLGVHWNPVGKIVSSEIREPR</sequence>
<accession>A0AAN9M2U1</accession>
<feature type="compositionally biased region" description="Basic and acidic residues" evidence="1">
    <location>
        <begin position="135"/>
        <end position="155"/>
    </location>
</feature>
<protein>
    <submittedName>
        <fullName evidence="2">Uncharacterized protein</fullName>
    </submittedName>
</protein>
<name>A0AAN9M2U1_CANGL</name>
<feature type="region of interest" description="Disordered" evidence="1">
    <location>
        <begin position="132"/>
        <end position="195"/>
    </location>
</feature>